<evidence type="ECO:0000313" key="2">
    <source>
        <dbReference type="EMBL" id="BDU51001.1"/>
    </source>
</evidence>
<dbReference type="KEGG" id="haby:HLVA_15700"/>
<protein>
    <recommendedName>
        <fullName evidence="1">2Fe-2S ferredoxin-type domain-containing protein</fullName>
    </recommendedName>
</protein>
<dbReference type="PANTHER" id="PTHR42895">
    <property type="entry name" value="IRON-SULFUR CLUSTER-BINDING PROTEIN-RELATED"/>
    <property type="match status" value="1"/>
</dbReference>
<keyword evidence="3" id="KW-1185">Reference proteome</keyword>
<dbReference type="RefSeq" id="WP_307903847.1">
    <property type="nucleotide sequence ID" value="NZ_AP027059.1"/>
</dbReference>
<reference evidence="2 3" key="1">
    <citation type="submission" date="2022-11" db="EMBL/GenBank/DDBJ databases">
        <title>Haliovirga abyssi gen. nov., sp. nov., a mesophilic fermentative bacterium isolated from the Iheya North hydrothermal field and the proposal of Haliovirgaceae fam. nov.</title>
        <authorList>
            <person name="Miyazaki U."/>
            <person name="Tame A."/>
            <person name="Miyazaki J."/>
            <person name="Takai K."/>
            <person name="Sawayama S."/>
            <person name="Kitajima M."/>
            <person name="Okamoto A."/>
            <person name="Nakagawa S."/>
        </authorList>
    </citation>
    <scope>NUCLEOTIDE SEQUENCE [LARGE SCALE GENOMIC DNA]</scope>
    <source>
        <strain evidence="2 3">IC12</strain>
    </source>
</reference>
<dbReference type="InterPro" id="IPR052911">
    <property type="entry name" value="Corrinoid_activation_enz"/>
</dbReference>
<dbReference type="PROSITE" id="PS51085">
    <property type="entry name" value="2FE2S_FER_2"/>
    <property type="match status" value="1"/>
</dbReference>
<dbReference type="InterPro" id="IPR042259">
    <property type="entry name" value="Raco-like_middle_sf"/>
</dbReference>
<evidence type="ECO:0000313" key="3">
    <source>
        <dbReference type="Proteomes" id="UP001321582"/>
    </source>
</evidence>
<sequence length="486" mass="55105">MVKLYEENGKNILKNIMKSNYEINAPCGGNGTCGKCKIKILNGKFNDISKNEKLLLSEKEIENGIRLACMTEFKDKVEIEIIEKEEFYEKSLLEIDNKKLICTVDLGTTTIEMNFYNKENFEKVGEKKFFNPQIIYGADVISRILYAVESKEKLREIQKILIDRLNRELIGNIEKLVLAGNSTMQHIFLGISPKSLITPPYAPAFTEKKALKGLEIGLNVTGIEVMPNIAGYVGGDTYAVIMGYYNKKEDMDNIVIVDIGTNGEIVLIRDGKFYVTSTAAGPAFEGASLSCGMRATLGALSDIRIDEKVEIQTIGDKPLKGICGSGVIALLRELIYTETIGKDGNIKSKNRYYPFLNRRLKEQKFYLTEDIYISQNDIREIQMAKSSIRSAIDMMENNYDKIKKIIITGNFGKNLDKKGLIKIGLMPNIELDKIKIVDNLVISGLYRYITGEIDEKFYDEFHQKIEYIDLANSDNFKRKFIKNIDF</sequence>
<dbReference type="InterPro" id="IPR027980">
    <property type="entry name" value="RACo_C"/>
</dbReference>
<dbReference type="AlphaFoldDB" id="A0AAU9DX79"/>
<dbReference type="Gene3D" id="3.30.420.480">
    <property type="entry name" value="Domain of unknown function (DUF4445)"/>
    <property type="match status" value="1"/>
</dbReference>
<evidence type="ECO:0000259" key="1">
    <source>
        <dbReference type="PROSITE" id="PS51085"/>
    </source>
</evidence>
<dbReference type="InterPro" id="IPR001041">
    <property type="entry name" value="2Fe-2S_ferredoxin-type"/>
</dbReference>
<dbReference type="Gene3D" id="3.10.20.30">
    <property type="match status" value="1"/>
</dbReference>
<dbReference type="InterPro" id="IPR041414">
    <property type="entry name" value="Raco-like_middle"/>
</dbReference>
<dbReference type="InterPro" id="IPR043129">
    <property type="entry name" value="ATPase_NBD"/>
</dbReference>
<name>A0AAU9DX79_9FUSO</name>
<dbReference type="EMBL" id="AP027059">
    <property type="protein sequence ID" value="BDU51001.1"/>
    <property type="molecule type" value="Genomic_DNA"/>
</dbReference>
<dbReference type="GO" id="GO:0051536">
    <property type="term" value="F:iron-sulfur cluster binding"/>
    <property type="evidence" value="ECO:0007669"/>
    <property type="project" value="InterPro"/>
</dbReference>
<dbReference type="SUPFAM" id="SSF54292">
    <property type="entry name" value="2Fe-2S ferredoxin-like"/>
    <property type="match status" value="1"/>
</dbReference>
<dbReference type="PANTHER" id="PTHR42895:SF1">
    <property type="entry name" value="IRON-SULFUR CLUSTER PROTEIN"/>
    <property type="match status" value="1"/>
</dbReference>
<dbReference type="Pfam" id="PF14574">
    <property type="entry name" value="RACo_C_ter"/>
    <property type="match status" value="1"/>
</dbReference>
<dbReference type="Proteomes" id="UP001321582">
    <property type="component" value="Chromosome"/>
</dbReference>
<dbReference type="SUPFAM" id="SSF53067">
    <property type="entry name" value="Actin-like ATPase domain"/>
    <property type="match status" value="1"/>
</dbReference>
<gene>
    <name evidence="2" type="ORF">HLVA_15700</name>
</gene>
<dbReference type="Pfam" id="PF17651">
    <property type="entry name" value="Raco_middle"/>
    <property type="match status" value="1"/>
</dbReference>
<feature type="domain" description="2Fe-2S ferredoxin-type" evidence="1">
    <location>
        <begin position="1"/>
        <end position="85"/>
    </location>
</feature>
<dbReference type="InterPro" id="IPR036010">
    <property type="entry name" value="2Fe-2S_ferredoxin-like_sf"/>
</dbReference>
<dbReference type="CDD" id="cd00207">
    <property type="entry name" value="fer2"/>
    <property type="match status" value="1"/>
</dbReference>
<organism evidence="2 3">
    <name type="scientific">Haliovirga abyssi</name>
    <dbReference type="NCBI Taxonomy" id="2996794"/>
    <lineage>
        <taxon>Bacteria</taxon>
        <taxon>Fusobacteriati</taxon>
        <taxon>Fusobacteriota</taxon>
        <taxon>Fusobacteriia</taxon>
        <taxon>Fusobacteriales</taxon>
        <taxon>Haliovirgaceae</taxon>
        <taxon>Haliovirga</taxon>
    </lineage>
</organism>
<proteinExistence type="predicted"/>
<dbReference type="Pfam" id="PF00111">
    <property type="entry name" value="Fer2"/>
    <property type="match status" value="1"/>
</dbReference>
<accession>A0AAU9DX79</accession>
<dbReference type="InterPro" id="IPR012675">
    <property type="entry name" value="Beta-grasp_dom_sf"/>
</dbReference>